<dbReference type="FunFam" id="3.30.200.20:FF:000059">
    <property type="entry name" value="S-receptor-like serine/threonine-protein kinase"/>
    <property type="match status" value="1"/>
</dbReference>
<comment type="catalytic activity">
    <reaction evidence="16 17">
        <text>L-seryl-[protein] + ATP = O-phospho-L-seryl-[protein] + ADP + H(+)</text>
        <dbReference type="Rhea" id="RHEA:17989"/>
        <dbReference type="Rhea" id="RHEA-COMP:9863"/>
        <dbReference type="Rhea" id="RHEA-COMP:11604"/>
        <dbReference type="ChEBI" id="CHEBI:15378"/>
        <dbReference type="ChEBI" id="CHEBI:29999"/>
        <dbReference type="ChEBI" id="CHEBI:30616"/>
        <dbReference type="ChEBI" id="CHEBI:83421"/>
        <dbReference type="ChEBI" id="CHEBI:456216"/>
        <dbReference type="EC" id="2.7.11.1"/>
    </reaction>
</comment>
<keyword evidence="12" id="KW-1015">Disulfide bond</keyword>
<gene>
    <name evidence="23" type="ORF">CDL12_13871</name>
</gene>
<keyword evidence="3" id="KW-0245">EGF-like domain</keyword>
<dbReference type="Gene3D" id="1.10.510.10">
    <property type="entry name" value="Transferase(Phosphotransferase) domain 1"/>
    <property type="match status" value="1"/>
</dbReference>
<evidence type="ECO:0000256" key="7">
    <source>
        <dbReference type="ARBA" id="ARBA00022741"/>
    </source>
</evidence>
<evidence type="ECO:0000256" key="1">
    <source>
        <dbReference type="ARBA" id="ARBA00004479"/>
    </source>
</evidence>
<feature type="signal peptide" evidence="19">
    <location>
        <begin position="1"/>
        <end position="22"/>
    </location>
</feature>
<evidence type="ECO:0000256" key="18">
    <source>
        <dbReference type="SAM" id="Phobius"/>
    </source>
</evidence>
<sequence length="786" mass="89100">MIFLAYNLAFFILSCAVLNISALDNLSKGSCLSVEKPENVLISPNRLFFAGFHPVGENAYSFAIWFAKPLCYSNCNLVWIANRDSPVNGRLSKFCLQGNGNLILTDANQFTSWESNTASTASSQLILRDNGNLMLLTDSDEILWQSFDKPTDTLLPGQPLTKHTTLISSRSKGNYSSGYYRLFFDDDNVLRLVYDGPETSSIYWPDPWLLSNEAGRSRYNDSRNAVLNSSGYFRSSDQFMFRAADFGLEKIRRLKIDYDGNLRLYSLDENLGIWVVSWQAIFSSCGIHGTCGPNSLCSYDPRIGRVCSCLNGFKIKNHDDFSLGCEPEFELSLNKSELTFIKVSQANFYGYNINVTRNTTLKRCEEICLELHNCVGFWYRYKKEDGVHFCYAKRVLRNGSIPPQSTSDMFIKMPKNFKNHVSGKLIKNCPSKPNIERLSRTYVKKHGSGSIEVLLWFTIILGGLEMICMSSVWYFLSRSKKTVMHQYVHVGTGFKRFTYSELKKATKNFSEIIGEGGSGIMYKGVLADGRVAAVKKLSEAIKCEAEFLAEVSMIGRINHMNLIEMWGYCSERKHHLLVCEYMENGSLAENLCSNTIDWEGRFEIAIGIAKGLAYLHEECLEWVLHCDVKPQNILLDSNYQPKVADFGLSKLMNRGGGNESKVKFSKIRGTRGYMAPEWIFSLPITSKVDVYSYGVVVLETVTGRRLDMSVKGNEMGEKRMINWVREMVSRGDWIEVMDPLVNGEYDKDKMELLVRIALKCVEDDRNARPSMSRVVQMLLGNEGPMP</sequence>
<dbReference type="GO" id="GO:0005524">
    <property type="term" value="F:ATP binding"/>
    <property type="evidence" value="ECO:0007669"/>
    <property type="project" value="UniProtKB-KW"/>
</dbReference>
<dbReference type="Gene3D" id="2.90.10.10">
    <property type="entry name" value="Bulb-type lectin domain"/>
    <property type="match status" value="2"/>
</dbReference>
<evidence type="ECO:0000256" key="15">
    <source>
        <dbReference type="ARBA" id="ARBA00047899"/>
    </source>
</evidence>
<keyword evidence="8 17" id="KW-0418">Kinase</keyword>
<dbReference type="PANTHER" id="PTHR47974:SF3">
    <property type="entry name" value="RECEPTOR-LIKE SERINE_THREONINE-PROTEIN KINASE"/>
    <property type="match status" value="1"/>
</dbReference>
<dbReference type="InterPro" id="IPR001480">
    <property type="entry name" value="Bulb-type_lectin_dom"/>
</dbReference>
<dbReference type="GO" id="GO:0048544">
    <property type="term" value="P:recognition of pollen"/>
    <property type="evidence" value="ECO:0007669"/>
    <property type="project" value="InterPro"/>
</dbReference>
<keyword evidence="4 17" id="KW-0808">Transferase</keyword>
<evidence type="ECO:0000256" key="16">
    <source>
        <dbReference type="ARBA" id="ARBA00048679"/>
    </source>
</evidence>
<dbReference type="PROSITE" id="PS00108">
    <property type="entry name" value="PROTEIN_KINASE_ST"/>
    <property type="match status" value="1"/>
</dbReference>
<evidence type="ECO:0000256" key="5">
    <source>
        <dbReference type="ARBA" id="ARBA00022692"/>
    </source>
</evidence>
<evidence type="ECO:0000259" key="22">
    <source>
        <dbReference type="PROSITE" id="PS50948"/>
    </source>
</evidence>
<dbReference type="GO" id="GO:0016020">
    <property type="term" value="C:membrane"/>
    <property type="evidence" value="ECO:0007669"/>
    <property type="project" value="UniProtKB-SubCell"/>
</dbReference>
<dbReference type="SMART" id="SM00220">
    <property type="entry name" value="S_TKc"/>
    <property type="match status" value="1"/>
</dbReference>
<evidence type="ECO:0000256" key="3">
    <source>
        <dbReference type="ARBA" id="ARBA00022536"/>
    </source>
</evidence>
<feature type="domain" description="Apple" evidence="22">
    <location>
        <begin position="325"/>
        <end position="414"/>
    </location>
</feature>
<dbReference type="InterPro" id="IPR000858">
    <property type="entry name" value="S_locus_glycoprot_dom"/>
</dbReference>
<evidence type="ECO:0000256" key="13">
    <source>
        <dbReference type="ARBA" id="ARBA00023170"/>
    </source>
</evidence>
<evidence type="ECO:0000256" key="4">
    <source>
        <dbReference type="ARBA" id="ARBA00022679"/>
    </source>
</evidence>
<keyword evidence="7 17" id="KW-0547">Nucleotide-binding</keyword>
<name>A0A2G9H7Q3_9LAMI</name>
<evidence type="ECO:0000256" key="6">
    <source>
        <dbReference type="ARBA" id="ARBA00022729"/>
    </source>
</evidence>
<evidence type="ECO:0000256" key="11">
    <source>
        <dbReference type="ARBA" id="ARBA00023136"/>
    </source>
</evidence>
<protein>
    <recommendedName>
        <fullName evidence="17">Receptor-like serine/threonine-protein kinase</fullName>
        <ecNumber evidence="17">2.7.11.1</ecNumber>
    </recommendedName>
</protein>
<keyword evidence="2 17" id="KW-0723">Serine/threonine-protein kinase</keyword>
<feature type="domain" description="Protein kinase" evidence="20">
    <location>
        <begin position="507"/>
        <end position="786"/>
    </location>
</feature>
<dbReference type="EMBL" id="NKXS01002460">
    <property type="protein sequence ID" value="PIN13513.1"/>
    <property type="molecule type" value="Genomic_DNA"/>
</dbReference>
<dbReference type="OrthoDB" id="619632at2759"/>
<dbReference type="InterPro" id="IPR003609">
    <property type="entry name" value="Pan_app"/>
</dbReference>
<keyword evidence="10 18" id="KW-1133">Transmembrane helix</keyword>
<dbReference type="PROSITE" id="PS50011">
    <property type="entry name" value="PROTEIN_KINASE_DOM"/>
    <property type="match status" value="1"/>
</dbReference>
<keyword evidence="6 19" id="KW-0732">Signal</keyword>
<feature type="chain" id="PRO_5013842964" description="Receptor-like serine/threonine-protein kinase" evidence="19">
    <location>
        <begin position="23"/>
        <end position="786"/>
    </location>
</feature>
<proteinExistence type="inferred from homology"/>
<dbReference type="PANTHER" id="PTHR47974">
    <property type="entry name" value="OS07G0415500 PROTEIN"/>
    <property type="match status" value="1"/>
</dbReference>
<dbReference type="InterPro" id="IPR024171">
    <property type="entry name" value="SRK-like_kinase"/>
</dbReference>
<comment type="subcellular location">
    <subcellularLocation>
        <location evidence="1">Membrane</location>
        <topology evidence="1">Single-pass type I membrane protein</topology>
    </subcellularLocation>
</comment>
<evidence type="ECO:0000259" key="20">
    <source>
        <dbReference type="PROSITE" id="PS50011"/>
    </source>
</evidence>
<keyword evidence="5 18" id="KW-0812">Transmembrane</keyword>
<reference evidence="24" key="1">
    <citation type="journal article" date="2018" name="Gigascience">
        <title>Genome assembly of the Pink Ipe (Handroanthus impetiginosus, Bignoniaceae), a highly valued, ecologically keystone Neotropical timber forest tree.</title>
        <authorList>
            <person name="Silva-Junior O.B."/>
            <person name="Grattapaglia D."/>
            <person name="Novaes E."/>
            <person name="Collevatti R.G."/>
        </authorList>
    </citation>
    <scope>NUCLEOTIDE SEQUENCE [LARGE SCALE GENOMIC DNA]</scope>
    <source>
        <strain evidence="24">cv. UFG-1</strain>
    </source>
</reference>
<keyword evidence="9 17" id="KW-0067">ATP-binding</keyword>
<evidence type="ECO:0000256" key="12">
    <source>
        <dbReference type="ARBA" id="ARBA00023157"/>
    </source>
</evidence>
<keyword evidence="11 18" id="KW-0472">Membrane</keyword>
<dbReference type="Pfam" id="PF00069">
    <property type="entry name" value="Pkinase"/>
    <property type="match status" value="1"/>
</dbReference>
<dbReference type="SUPFAM" id="SSF51110">
    <property type="entry name" value="alpha-D-mannose-specific plant lectins"/>
    <property type="match status" value="1"/>
</dbReference>
<evidence type="ECO:0000313" key="23">
    <source>
        <dbReference type="EMBL" id="PIN13513.1"/>
    </source>
</evidence>
<dbReference type="GO" id="GO:0004674">
    <property type="term" value="F:protein serine/threonine kinase activity"/>
    <property type="evidence" value="ECO:0007669"/>
    <property type="project" value="UniProtKB-KW"/>
</dbReference>
<dbReference type="PROSITE" id="PS50927">
    <property type="entry name" value="BULB_LECTIN"/>
    <property type="match status" value="1"/>
</dbReference>
<dbReference type="Pfam" id="PF00954">
    <property type="entry name" value="S_locus_glycop"/>
    <property type="match status" value="1"/>
</dbReference>
<dbReference type="Pfam" id="PF01453">
    <property type="entry name" value="B_lectin"/>
    <property type="match status" value="1"/>
</dbReference>
<keyword evidence="24" id="KW-1185">Reference proteome</keyword>
<evidence type="ECO:0000313" key="24">
    <source>
        <dbReference type="Proteomes" id="UP000231279"/>
    </source>
</evidence>
<evidence type="ECO:0000256" key="8">
    <source>
        <dbReference type="ARBA" id="ARBA00022777"/>
    </source>
</evidence>
<dbReference type="InterPro" id="IPR000719">
    <property type="entry name" value="Prot_kinase_dom"/>
</dbReference>
<evidence type="ECO:0000256" key="10">
    <source>
        <dbReference type="ARBA" id="ARBA00022989"/>
    </source>
</evidence>
<dbReference type="SUPFAM" id="SSF56112">
    <property type="entry name" value="Protein kinase-like (PK-like)"/>
    <property type="match status" value="1"/>
</dbReference>
<dbReference type="CDD" id="cd00028">
    <property type="entry name" value="B_lectin"/>
    <property type="match status" value="1"/>
</dbReference>
<feature type="transmembrane region" description="Helical" evidence="18">
    <location>
        <begin position="453"/>
        <end position="476"/>
    </location>
</feature>
<evidence type="ECO:0000256" key="9">
    <source>
        <dbReference type="ARBA" id="ARBA00022840"/>
    </source>
</evidence>
<evidence type="ECO:0000256" key="17">
    <source>
        <dbReference type="PIRNR" id="PIRNR000641"/>
    </source>
</evidence>
<comment type="similarity">
    <text evidence="17">Belongs to the protein kinase superfamily. Ser/Thr protein kinase family.</text>
</comment>
<dbReference type="InterPro" id="IPR036426">
    <property type="entry name" value="Bulb-type_lectin_dom_sf"/>
</dbReference>
<dbReference type="STRING" id="429701.A0A2G9H7Q3"/>
<evidence type="ECO:0000256" key="14">
    <source>
        <dbReference type="ARBA" id="ARBA00023180"/>
    </source>
</evidence>
<organism evidence="23 24">
    <name type="scientific">Handroanthus impetiginosus</name>
    <dbReference type="NCBI Taxonomy" id="429701"/>
    <lineage>
        <taxon>Eukaryota</taxon>
        <taxon>Viridiplantae</taxon>
        <taxon>Streptophyta</taxon>
        <taxon>Embryophyta</taxon>
        <taxon>Tracheophyta</taxon>
        <taxon>Spermatophyta</taxon>
        <taxon>Magnoliopsida</taxon>
        <taxon>eudicotyledons</taxon>
        <taxon>Gunneridae</taxon>
        <taxon>Pentapetalae</taxon>
        <taxon>asterids</taxon>
        <taxon>lamiids</taxon>
        <taxon>Lamiales</taxon>
        <taxon>Bignoniaceae</taxon>
        <taxon>Crescentiina</taxon>
        <taxon>Tabebuia alliance</taxon>
        <taxon>Handroanthus</taxon>
    </lineage>
</organism>
<dbReference type="SMART" id="SM00108">
    <property type="entry name" value="B_lectin"/>
    <property type="match status" value="1"/>
</dbReference>
<feature type="domain" description="Bulb-type lectin" evidence="21">
    <location>
        <begin position="17"/>
        <end position="148"/>
    </location>
</feature>
<evidence type="ECO:0000256" key="19">
    <source>
        <dbReference type="SAM" id="SignalP"/>
    </source>
</evidence>
<dbReference type="FunFam" id="1.10.510.10:FF:000537">
    <property type="entry name" value="Putative receptor-like protein kinase"/>
    <property type="match status" value="1"/>
</dbReference>
<comment type="catalytic activity">
    <reaction evidence="15 17">
        <text>L-threonyl-[protein] + ATP = O-phospho-L-threonyl-[protein] + ADP + H(+)</text>
        <dbReference type="Rhea" id="RHEA:46608"/>
        <dbReference type="Rhea" id="RHEA-COMP:11060"/>
        <dbReference type="Rhea" id="RHEA-COMP:11605"/>
        <dbReference type="ChEBI" id="CHEBI:15378"/>
        <dbReference type="ChEBI" id="CHEBI:30013"/>
        <dbReference type="ChEBI" id="CHEBI:30616"/>
        <dbReference type="ChEBI" id="CHEBI:61977"/>
        <dbReference type="ChEBI" id="CHEBI:456216"/>
        <dbReference type="EC" id="2.7.11.1"/>
    </reaction>
</comment>
<dbReference type="Proteomes" id="UP000231279">
    <property type="component" value="Unassembled WGS sequence"/>
</dbReference>
<keyword evidence="13" id="KW-0675">Receptor</keyword>
<dbReference type="PIRSF" id="PIRSF000641">
    <property type="entry name" value="SRK"/>
    <property type="match status" value="1"/>
</dbReference>
<dbReference type="EC" id="2.7.11.1" evidence="17"/>
<dbReference type="GO" id="GO:0106310">
    <property type="term" value="F:protein serine kinase activity"/>
    <property type="evidence" value="ECO:0007669"/>
    <property type="project" value="RHEA"/>
</dbReference>
<evidence type="ECO:0000259" key="21">
    <source>
        <dbReference type="PROSITE" id="PS50927"/>
    </source>
</evidence>
<dbReference type="AlphaFoldDB" id="A0A2G9H7Q3"/>
<dbReference type="CDD" id="cd14066">
    <property type="entry name" value="STKc_IRAK"/>
    <property type="match status" value="1"/>
</dbReference>
<dbReference type="Gene3D" id="3.30.200.20">
    <property type="entry name" value="Phosphorylase Kinase, domain 1"/>
    <property type="match status" value="1"/>
</dbReference>
<evidence type="ECO:0000256" key="2">
    <source>
        <dbReference type="ARBA" id="ARBA00022527"/>
    </source>
</evidence>
<comment type="caution">
    <text evidence="23">The sequence shown here is derived from an EMBL/GenBank/DDBJ whole genome shotgun (WGS) entry which is preliminary data.</text>
</comment>
<accession>A0A2G9H7Q3</accession>
<dbReference type="PROSITE" id="PS50948">
    <property type="entry name" value="PAN"/>
    <property type="match status" value="1"/>
</dbReference>
<dbReference type="InterPro" id="IPR008271">
    <property type="entry name" value="Ser/Thr_kinase_AS"/>
</dbReference>
<dbReference type="InterPro" id="IPR011009">
    <property type="entry name" value="Kinase-like_dom_sf"/>
</dbReference>
<keyword evidence="14" id="KW-0325">Glycoprotein</keyword>